<name>A0A164GM04_9CRUS</name>
<proteinExistence type="predicted"/>
<gene>
    <name evidence="1" type="ORF">APZ42_005159</name>
</gene>
<dbReference type="EMBL" id="LRGB01014701">
    <property type="protein sequence ID" value="KZR99115.1"/>
    <property type="molecule type" value="Genomic_DNA"/>
</dbReference>
<accession>A0A164GM04</accession>
<comment type="caution">
    <text evidence="1">The sequence shown here is derived from an EMBL/GenBank/DDBJ whole genome shotgun (WGS) entry which is preliminary data.</text>
</comment>
<feature type="non-terminal residue" evidence="1">
    <location>
        <position position="1"/>
    </location>
</feature>
<keyword evidence="2" id="KW-1185">Reference proteome</keyword>
<sequence length="48" mass="5671">FLGWLPLIIARKINRATHAKMMYQFLLIGSTQRKLSFLMNTISKYHSM</sequence>
<dbReference type="AlphaFoldDB" id="A0A164GM04"/>
<evidence type="ECO:0000313" key="1">
    <source>
        <dbReference type="EMBL" id="KZR99115.1"/>
    </source>
</evidence>
<keyword evidence="1" id="KW-0812">Transmembrane</keyword>
<evidence type="ECO:0000313" key="2">
    <source>
        <dbReference type="Proteomes" id="UP000076858"/>
    </source>
</evidence>
<dbReference type="Proteomes" id="UP000076858">
    <property type="component" value="Unassembled WGS sequence"/>
</dbReference>
<organism evidence="1 2">
    <name type="scientific">Daphnia magna</name>
    <dbReference type="NCBI Taxonomy" id="35525"/>
    <lineage>
        <taxon>Eukaryota</taxon>
        <taxon>Metazoa</taxon>
        <taxon>Ecdysozoa</taxon>
        <taxon>Arthropoda</taxon>
        <taxon>Crustacea</taxon>
        <taxon>Branchiopoda</taxon>
        <taxon>Diplostraca</taxon>
        <taxon>Cladocera</taxon>
        <taxon>Anomopoda</taxon>
        <taxon>Daphniidae</taxon>
        <taxon>Daphnia</taxon>
    </lineage>
</organism>
<reference evidence="1 2" key="1">
    <citation type="submission" date="2016-03" db="EMBL/GenBank/DDBJ databases">
        <title>EvidentialGene: Evidence-directed Construction of Genes on Genomes.</title>
        <authorList>
            <person name="Gilbert D.G."/>
            <person name="Choi J.-H."/>
            <person name="Mockaitis K."/>
            <person name="Colbourne J."/>
            <person name="Pfrender M."/>
        </authorList>
    </citation>
    <scope>NUCLEOTIDE SEQUENCE [LARGE SCALE GENOMIC DNA]</scope>
    <source>
        <strain evidence="1 2">Xinb3</strain>
        <tissue evidence="1">Complete organism</tissue>
    </source>
</reference>
<keyword evidence="1" id="KW-0472">Membrane</keyword>
<protein>
    <submittedName>
        <fullName evidence="1">Transmembrane 9 superfamily member 2</fullName>
    </submittedName>
</protein>